<keyword evidence="5" id="KW-1185">Reference proteome</keyword>
<name>A0AAD9WQ40_9ROSI</name>
<evidence type="ECO:0000256" key="1">
    <source>
        <dbReference type="SAM" id="MobiDB-lite"/>
    </source>
</evidence>
<dbReference type="Proteomes" id="UP001280121">
    <property type="component" value="Unassembled WGS sequence"/>
</dbReference>
<dbReference type="InterPro" id="IPR025525">
    <property type="entry name" value="hAT-like_transposase_RNase-H"/>
</dbReference>
<feature type="domain" description="HAT C-terminal dimerisation" evidence="2">
    <location>
        <begin position="482"/>
        <end position="563"/>
    </location>
</feature>
<accession>A0AAD9WQ40</accession>
<dbReference type="AlphaFoldDB" id="A0AAD9WQ40"/>
<evidence type="ECO:0000259" key="3">
    <source>
        <dbReference type="Pfam" id="PF14372"/>
    </source>
</evidence>
<feature type="region of interest" description="Disordered" evidence="1">
    <location>
        <begin position="1"/>
        <end position="30"/>
    </location>
</feature>
<feature type="compositionally biased region" description="Basic and acidic residues" evidence="1">
    <location>
        <begin position="1"/>
        <end position="11"/>
    </location>
</feature>
<proteinExistence type="predicted"/>
<dbReference type="PANTHER" id="PTHR23272">
    <property type="entry name" value="BED FINGER-RELATED"/>
    <property type="match status" value="1"/>
</dbReference>
<evidence type="ECO:0000313" key="4">
    <source>
        <dbReference type="EMBL" id="KAK2639569.1"/>
    </source>
</evidence>
<comment type="caution">
    <text evidence="4">The sequence shown here is derived from an EMBL/GenBank/DDBJ whole genome shotgun (WGS) entry which is preliminary data.</text>
</comment>
<protein>
    <submittedName>
        <fullName evidence="4">Uncharacterized protein</fullName>
    </submittedName>
</protein>
<dbReference type="PANTHER" id="PTHR23272:SF184">
    <property type="entry name" value="OS03G0311250 PROTEIN"/>
    <property type="match status" value="1"/>
</dbReference>
<dbReference type="Pfam" id="PF14372">
    <property type="entry name" value="hAT-like_RNase-H"/>
    <property type="match status" value="1"/>
</dbReference>
<gene>
    <name evidence="4" type="ORF">Ddye_027364</name>
</gene>
<reference evidence="4" key="1">
    <citation type="journal article" date="2023" name="Plant J.">
        <title>Genome sequences and population genomics provide insights into the demographic history, inbreeding, and mutation load of two 'living fossil' tree species of Dipteronia.</title>
        <authorList>
            <person name="Feng Y."/>
            <person name="Comes H.P."/>
            <person name="Chen J."/>
            <person name="Zhu S."/>
            <person name="Lu R."/>
            <person name="Zhang X."/>
            <person name="Li P."/>
            <person name="Qiu J."/>
            <person name="Olsen K.M."/>
            <person name="Qiu Y."/>
        </authorList>
    </citation>
    <scope>NUCLEOTIDE SEQUENCE</scope>
    <source>
        <strain evidence="4">KIB01</strain>
    </source>
</reference>
<dbReference type="Pfam" id="PF05699">
    <property type="entry name" value="Dimer_Tnp_hAT"/>
    <property type="match status" value="1"/>
</dbReference>
<feature type="domain" description="hAT-like transposase RNase-H fold" evidence="3">
    <location>
        <begin position="349"/>
        <end position="447"/>
    </location>
</feature>
<dbReference type="EMBL" id="JANJYI010000008">
    <property type="protein sequence ID" value="KAK2639569.1"/>
    <property type="molecule type" value="Genomic_DNA"/>
</dbReference>
<evidence type="ECO:0000259" key="2">
    <source>
        <dbReference type="Pfam" id="PF05699"/>
    </source>
</evidence>
<dbReference type="GO" id="GO:0046983">
    <property type="term" value="F:protein dimerization activity"/>
    <property type="evidence" value="ECO:0007669"/>
    <property type="project" value="InterPro"/>
</dbReference>
<sequence>MVVHSDDESKPPGHCSQETTHIRKRTGDALESVPKRVVIPKDKSKDSNKSCLIRCQGRRSDGDGVDDLTTPAVTKTEPLNVKNLTCCDVIRLMLKRGITSLNPMKAGILRVYNEEKDRLRRYFSTLSCRFTLSIDRLNSTVSGEHSYYCLTVHFLTNSCFPKLNKKILGLIKCDGDPLESFKGFLLDWNIDMNILCLVTVDIGVENELRSWLISRGSLPFGGNLLDVGHLVDFLEYAACAREELAADVFQKVKQSLDYVHKTSANDHKFQVAVLLDKVKSLGYKVTSQGISDLKLLDSAVGLKEEFCELERKDPCFKSINLTAKEWDEATAICRWFELLDDADNNFGGSRNHTANVYFPKVCDIFMQLLQWKKSDYRNGHDIASDMTKEFFEEYWRHFSLGLAIPVILDPRCNIVVVKGWYQKIYGDDAEVHLTKLINDINDIYEKYATDPKYTKSSSDKMPEPSRRSWSMYTCRPAEVKYELSLYLKQSKFPSVGYFDLLRWWGDRNQKFPTLSRMAKDFLAIPYSTALTNPTLRSDIMDVVYSKEIDPDIREAYLCTKHWLESPGR</sequence>
<dbReference type="InterPro" id="IPR008906">
    <property type="entry name" value="HATC_C_dom"/>
</dbReference>
<dbReference type="SUPFAM" id="SSF53098">
    <property type="entry name" value="Ribonuclease H-like"/>
    <property type="match status" value="1"/>
</dbReference>
<dbReference type="InterPro" id="IPR012337">
    <property type="entry name" value="RNaseH-like_sf"/>
</dbReference>
<evidence type="ECO:0000313" key="5">
    <source>
        <dbReference type="Proteomes" id="UP001280121"/>
    </source>
</evidence>
<organism evidence="4 5">
    <name type="scientific">Dipteronia dyeriana</name>
    <dbReference type="NCBI Taxonomy" id="168575"/>
    <lineage>
        <taxon>Eukaryota</taxon>
        <taxon>Viridiplantae</taxon>
        <taxon>Streptophyta</taxon>
        <taxon>Embryophyta</taxon>
        <taxon>Tracheophyta</taxon>
        <taxon>Spermatophyta</taxon>
        <taxon>Magnoliopsida</taxon>
        <taxon>eudicotyledons</taxon>
        <taxon>Gunneridae</taxon>
        <taxon>Pentapetalae</taxon>
        <taxon>rosids</taxon>
        <taxon>malvids</taxon>
        <taxon>Sapindales</taxon>
        <taxon>Sapindaceae</taxon>
        <taxon>Hippocastanoideae</taxon>
        <taxon>Acereae</taxon>
        <taxon>Dipteronia</taxon>
    </lineage>
</organism>
<dbReference type="GO" id="GO:0003677">
    <property type="term" value="F:DNA binding"/>
    <property type="evidence" value="ECO:0007669"/>
    <property type="project" value="InterPro"/>
</dbReference>